<accession>A0A9N7Z634</accession>
<dbReference type="AlphaFoldDB" id="A0A9N7Z634"/>
<name>A0A9N7Z634_PLEPL</name>
<organism evidence="1 2">
    <name type="scientific">Pleuronectes platessa</name>
    <name type="common">European plaice</name>
    <dbReference type="NCBI Taxonomy" id="8262"/>
    <lineage>
        <taxon>Eukaryota</taxon>
        <taxon>Metazoa</taxon>
        <taxon>Chordata</taxon>
        <taxon>Craniata</taxon>
        <taxon>Vertebrata</taxon>
        <taxon>Euteleostomi</taxon>
        <taxon>Actinopterygii</taxon>
        <taxon>Neopterygii</taxon>
        <taxon>Teleostei</taxon>
        <taxon>Neoteleostei</taxon>
        <taxon>Acanthomorphata</taxon>
        <taxon>Carangaria</taxon>
        <taxon>Pleuronectiformes</taxon>
        <taxon>Pleuronectoidei</taxon>
        <taxon>Pleuronectidae</taxon>
        <taxon>Pleuronectes</taxon>
    </lineage>
</organism>
<keyword evidence="2" id="KW-1185">Reference proteome</keyword>
<dbReference type="EMBL" id="CADEAL010004080">
    <property type="protein sequence ID" value="CAB1451172.1"/>
    <property type="molecule type" value="Genomic_DNA"/>
</dbReference>
<reference evidence="1" key="1">
    <citation type="submission" date="2020-03" db="EMBL/GenBank/DDBJ databases">
        <authorList>
            <person name="Weist P."/>
        </authorList>
    </citation>
    <scope>NUCLEOTIDE SEQUENCE</scope>
</reference>
<protein>
    <submittedName>
        <fullName evidence="1">Uncharacterized protein</fullName>
    </submittedName>
</protein>
<gene>
    <name evidence="1" type="ORF">PLEPLA_LOCUS38865</name>
</gene>
<evidence type="ECO:0000313" key="2">
    <source>
        <dbReference type="Proteomes" id="UP001153269"/>
    </source>
</evidence>
<proteinExistence type="predicted"/>
<comment type="caution">
    <text evidence="1">The sequence shown here is derived from an EMBL/GenBank/DDBJ whole genome shotgun (WGS) entry which is preliminary data.</text>
</comment>
<sequence length="84" mass="9054">MTPLTLSKGRSFWTHNNPANGRSLSVGSARLVKVLEWLSEWRSDNSVGGVGGYSELFLLCATSTSTTSTPLQRPNKAQTTAITL</sequence>
<dbReference type="Proteomes" id="UP001153269">
    <property type="component" value="Unassembled WGS sequence"/>
</dbReference>
<evidence type="ECO:0000313" key="1">
    <source>
        <dbReference type="EMBL" id="CAB1451172.1"/>
    </source>
</evidence>